<dbReference type="PANTHER" id="PTHR42944:SF1">
    <property type="entry name" value="ADENINE DNA GLYCOSYLASE"/>
    <property type="match status" value="1"/>
</dbReference>
<organism evidence="16 17">
    <name type="scientific">Candidatus Bealeia paramacronuclearis</name>
    <dbReference type="NCBI Taxonomy" id="1921001"/>
    <lineage>
        <taxon>Bacteria</taxon>
        <taxon>Pseudomonadati</taxon>
        <taxon>Pseudomonadota</taxon>
        <taxon>Alphaproteobacteria</taxon>
        <taxon>Holosporales</taxon>
        <taxon>Holosporaceae</taxon>
        <taxon>Candidatus Bealeia</taxon>
    </lineage>
</organism>
<sequence>MMVLNSDSFSQDLFQWFDGIKRDLPWRKAGGHANPYHVWLSEIMLQQTTVKSVIPYFLNFIQRWPTIEDLGRANLDEVLHAWQGLGYYTRAKNLHKCAQMIVGEFGGRFPEDRNALLKLPGIGPYTSAAITSIAFEKPAIALDGNVMRVISRYLTLESLRPQLDQDAEAFLWQVIPQSRFGDFTQALMELGALMCRPKSPMCLHCPLMKNCKAYLNAVPEDFPKKVLKKALPQKFGHAFLLKNSNHQILIRKRAGKGILSGLYEVPTTDWDLTLPKRLLQDISLPEHLNLRGEVNHTFTHFHLNLKVWEGATRHPIRRMGRFLKNLKDYALPTLMKKVLSL</sequence>
<dbReference type="SUPFAM" id="SSF55811">
    <property type="entry name" value="Nudix"/>
    <property type="match status" value="1"/>
</dbReference>
<name>A0ABZ2C878_9PROT</name>
<evidence type="ECO:0000256" key="5">
    <source>
        <dbReference type="ARBA" id="ARBA00022023"/>
    </source>
</evidence>
<dbReference type="Gene3D" id="1.10.340.30">
    <property type="entry name" value="Hypothetical protein, domain 2"/>
    <property type="match status" value="1"/>
</dbReference>
<keyword evidence="6" id="KW-0004">4Fe-4S</keyword>
<feature type="domain" description="HhH-GPD" evidence="15">
    <location>
        <begin position="44"/>
        <end position="193"/>
    </location>
</feature>
<evidence type="ECO:0000256" key="8">
    <source>
        <dbReference type="ARBA" id="ARBA00022763"/>
    </source>
</evidence>
<evidence type="ECO:0000259" key="15">
    <source>
        <dbReference type="SMART" id="SM00478"/>
    </source>
</evidence>
<dbReference type="Gene3D" id="3.90.79.10">
    <property type="entry name" value="Nucleoside Triphosphate Pyrophosphohydrolase"/>
    <property type="match status" value="1"/>
</dbReference>
<evidence type="ECO:0000256" key="1">
    <source>
        <dbReference type="ARBA" id="ARBA00000843"/>
    </source>
</evidence>
<dbReference type="Proteomes" id="UP001330434">
    <property type="component" value="Chromosome"/>
</dbReference>
<dbReference type="Gene3D" id="1.10.1670.10">
    <property type="entry name" value="Helix-hairpin-Helix base-excision DNA repair enzymes (C-terminal)"/>
    <property type="match status" value="1"/>
</dbReference>
<dbReference type="Pfam" id="PF00730">
    <property type="entry name" value="HhH-GPD"/>
    <property type="match status" value="1"/>
</dbReference>
<dbReference type="EMBL" id="CP133270">
    <property type="protein sequence ID" value="WVX66944.1"/>
    <property type="molecule type" value="Genomic_DNA"/>
</dbReference>
<evidence type="ECO:0000256" key="9">
    <source>
        <dbReference type="ARBA" id="ARBA00022801"/>
    </source>
</evidence>
<dbReference type="InterPro" id="IPR029119">
    <property type="entry name" value="MutY_C"/>
</dbReference>
<keyword evidence="13 14" id="KW-0326">Glycosidase</keyword>
<comment type="cofactor">
    <cofactor evidence="14">
        <name>[4Fe-4S] cluster</name>
        <dbReference type="ChEBI" id="CHEBI:49883"/>
    </cofactor>
    <text evidence="14">Binds 1 [4Fe-4S] cluster.</text>
</comment>
<dbReference type="PANTHER" id="PTHR42944">
    <property type="entry name" value="ADENINE DNA GLYCOSYLASE"/>
    <property type="match status" value="1"/>
</dbReference>
<dbReference type="CDD" id="cd03431">
    <property type="entry name" value="NUDIX_DNA_Glycosylase_C-MutY"/>
    <property type="match status" value="1"/>
</dbReference>
<dbReference type="InterPro" id="IPR003265">
    <property type="entry name" value="HhH-GPD_domain"/>
</dbReference>
<dbReference type="SUPFAM" id="SSF48150">
    <property type="entry name" value="DNA-glycosylase"/>
    <property type="match status" value="1"/>
</dbReference>
<evidence type="ECO:0000256" key="11">
    <source>
        <dbReference type="ARBA" id="ARBA00023014"/>
    </source>
</evidence>
<evidence type="ECO:0000256" key="7">
    <source>
        <dbReference type="ARBA" id="ARBA00022723"/>
    </source>
</evidence>
<dbReference type="Pfam" id="PF14815">
    <property type="entry name" value="NUDIX_4"/>
    <property type="match status" value="1"/>
</dbReference>
<keyword evidence="12" id="KW-0234">DNA repair</keyword>
<dbReference type="RefSeq" id="WP_338453446.1">
    <property type="nucleotide sequence ID" value="NZ_CP133270.1"/>
</dbReference>
<comment type="catalytic activity">
    <reaction evidence="1 14">
        <text>Hydrolyzes free adenine bases from 7,8-dihydro-8-oxoguanine:adenine mismatched double-stranded DNA, leaving an apurinic site.</text>
        <dbReference type="EC" id="3.2.2.31"/>
    </reaction>
</comment>
<dbReference type="InterPro" id="IPR044298">
    <property type="entry name" value="MIG/MutY"/>
</dbReference>
<evidence type="ECO:0000256" key="3">
    <source>
        <dbReference type="ARBA" id="ARBA00008343"/>
    </source>
</evidence>
<comment type="function">
    <text evidence="2">Adenine glycosylase active on G-A mispairs. MutY also corrects error-prone DNA synthesis past GO lesions which are due to the oxidatively damaged form of guanine: 7,8-dihydro-8-oxoguanine (8-oxo-dGTP).</text>
</comment>
<dbReference type="InterPro" id="IPR015797">
    <property type="entry name" value="NUDIX_hydrolase-like_dom_sf"/>
</dbReference>
<evidence type="ECO:0000256" key="2">
    <source>
        <dbReference type="ARBA" id="ARBA00002933"/>
    </source>
</evidence>
<evidence type="ECO:0000313" key="16">
    <source>
        <dbReference type="EMBL" id="WVX66944.1"/>
    </source>
</evidence>
<evidence type="ECO:0000256" key="6">
    <source>
        <dbReference type="ARBA" id="ARBA00022485"/>
    </source>
</evidence>
<accession>A0ABZ2C878</accession>
<dbReference type="CDD" id="cd00056">
    <property type="entry name" value="ENDO3c"/>
    <property type="match status" value="1"/>
</dbReference>
<dbReference type="NCBIfam" id="TIGR01084">
    <property type="entry name" value="mutY"/>
    <property type="match status" value="1"/>
</dbReference>
<keyword evidence="8 14" id="KW-0227">DNA damage</keyword>
<evidence type="ECO:0000256" key="14">
    <source>
        <dbReference type="RuleBase" id="RU365096"/>
    </source>
</evidence>
<evidence type="ECO:0000256" key="10">
    <source>
        <dbReference type="ARBA" id="ARBA00023004"/>
    </source>
</evidence>
<evidence type="ECO:0000313" key="17">
    <source>
        <dbReference type="Proteomes" id="UP001330434"/>
    </source>
</evidence>
<dbReference type="InterPro" id="IPR011257">
    <property type="entry name" value="DNA_glycosylase"/>
</dbReference>
<protein>
    <recommendedName>
        <fullName evidence="5 14">Adenine DNA glycosylase</fullName>
        <ecNumber evidence="4 14">3.2.2.31</ecNumber>
    </recommendedName>
</protein>
<gene>
    <name evidence="16" type="ORF">Bealeia1_01139</name>
</gene>
<proteinExistence type="inferred from homology"/>
<keyword evidence="7" id="KW-0479">Metal-binding</keyword>
<keyword evidence="9" id="KW-0378">Hydrolase</keyword>
<dbReference type="InterPro" id="IPR023170">
    <property type="entry name" value="HhH_base_excis_C"/>
</dbReference>
<keyword evidence="10 14" id="KW-0408">Iron</keyword>
<evidence type="ECO:0000256" key="13">
    <source>
        <dbReference type="ARBA" id="ARBA00023295"/>
    </source>
</evidence>
<keyword evidence="17" id="KW-1185">Reference proteome</keyword>
<dbReference type="SMART" id="SM00478">
    <property type="entry name" value="ENDO3c"/>
    <property type="match status" value="1"/>
</dbReference>
<evidence type="ECO:0000256" key="12">
    <source>
        <dbReference type="ARBA" id="ARBA00023204"/>
    </source>
</evidence>
<comment type="similarity">
    <text evidence="3 14">Belongs to the Nth/MutY family.</text>
</comment>
<reference evidence="16 17" key="1">
    <citation type="journal article" date="2024" name="Environ. Microbiol.">
        <title>Novel evolutionary insights on the interactions of the Holosporales (Alphaproteobacteria) with eukaryotic hosts from comparative genomics.</title>
        <authorList>
            <person name="Giovannini M."/>
            <person name="Petroni G."/>
            <person name="Castelli M."/>
        </authorList>
    </citation>
    <scope>NUCLEOTIDE SEQUENCE [LARGE SCALE GENOMIC DNA]</scope>
    <source>
        <strain evidence="16 17">US_Bl 15I1</strain>
    </source>
</reference>
<dbReference type="EC" id="3.2.2.31" evidence="4 14"/>
<dbReference type="InterPro" id="IPR005760">
    <property type="entry name" value="A/G_AdeGlyc_MutY"/>
</dbReference>
<keyword evidence="11" id="KW-0411">Iron-sulfur</keyword>
<evidence type="ECO:0000256" key="4">
    <source>
        <dbReference type="ARBA" id="ARBA00012045"/>
    </source>
</evidence>